<dbReference type="SUPFAM" id="SSF103054">
    <property type="entry name" value="General secretion pathway protein M, EpsM"/>
    <property type="match status" value="1"/>
</dbReference>
<evidence type="ECO:0000256" key="8">
    <source>
        <dbReference type="ARBA" id="ARBA00022989"/>
    </source>
</evidence>
<gene>
    <name evidence="11" type="ORF">CYR55_21610</name>
</gene>
<keyword evidence="9 10" id="KW-0472">Membrane</keyword>
<comment type="caution">
    <text evidence="11">The sequence shown here is derived from an EMBL/GenBank/DDBJ whole genome shotgun (WGS) entry which is preliminary data.</text>
</comment>
<evidence type="ECO:0000256" key="4">
    <source>
        <dbReference type="ARBA" id="ARBA00022475"/>
    </source>
</evidence>
<dbReference type="GO" id="GO:0005886">
    <property type="term" value="C:plasma membrane"/>
    <property type="evidence" value="ECO:0007669"/>
    <property type="project" value="UniProtKB-SubCell"/>
</dbReference>
<evidence type="ECO:0000256" key="10">
    <source>
        <dbReference type="SAM" id="Phobius"/>
    </source>
</evidence>
<evidence type="ECO:0000256" key="6">
    <source>
        <dbReference type="ARBA" id="ARBA00022692"/>
    </source>
</evidence>
<keyword evidence="3" id="KW-0813">Transport</keyword>
<dbReference type="Proteomes" id="UP000234240">
    <property type="component" value="Unassembled WGS sequence"/>
</dbReference>
<evidence type="ECO:0000313" key="11">
    <source>
        <dbReference type="EMBL" id="PLR30999.1"/>
    </source>
</evidence>
<dbReference type="RefSeq" id="WP_101818383.1">
    <property type="nucleotide sequence ID" value="NZ_PJZF01000028.1"/>
</dbReference>
<evidence type="ECO:0000256" key="9">
    <source>
        <dbReference type="ARBA" id="ARBA00023136"/>
    </source>
</evidence>
<keyword evidence="7" id="KW-0653">Protein transport</keyword>
<comment type="similarity">
    <text evidence="2">Belongs to the GSP M family.</text>
</comment>
<comment type="subcellular location">
    <subcellularLocation>
        <location evidence="1">Cell inner membrane</location>
        <topology evidence="1">Single-pass membrane protein</topology>
    </subcellularLocation>
</comment>
<name>A0A2N5DVE4_9GAMM</name>
<evidence type="ECO:0000256" key="2">
    <source>
        <dbReference type="ARBA" id="ARBA00010637"/>
    </source>
</evidence>
<keyword evidence="5" id="KW-0997">Cell inner membrane</keyword>
<feature type="transmembrane region" description="Helical" evidence="10">
    <location>
        <begin position="15"/>
        <end position="36"/>
    </location>
</feature>
<evidence type="ECO:0000313" key="12">
    <source>
        <dbReference type="Proteomes" id="UP000234240"/>
    </source>
</evidence>
<dbReference type="InterPro" id="IPR007690">
    <property type="entry name" value="T2SS_GspM"/>
</dbReference>
<evidence type="ECO:0000256" key="3">
    <source>
        <dbReference type="ARBA" id="ARBA00022448"/>
    </source>
</evidence>
<proteinExistence type="inferred from homology"/>
<keyword evidence="4" id="KW-1003">Cell membrane</keyword>
<keyword evidence="12" id="KW-1185">Reference proteome</keyword>
<keyword evidence="6 10" id="KW-0812">Transmembrane</keyword>
<protein>
    <recommendedName>
        <fullName evidence="13">Type II secretion system protein M</fullName>
    </recommendedName>
</protein>
<sequence length="153" mass="17540">MKDWFMAHSRREQHVLLFISALVIITLVWFALLTPLNNLTEKMRRNNQQVQQSLTWMKQESIKRGVLPGINRAQPIDVIINASAKKYGVNIQNLSLEDHVARVSVSDMALSDFLNWLLFLKGTWGITANQLEFSSSANQEGYIQITALMLIRK</sequence>
<dbReference type="EMBL" id="PJZF01000028">
    <property type="protein sequence ID" value="PLR30999.1"/>
    <property type="molecule type" value="Genomic_DNA"/>
</dbReference>
<dbReference type="OrthoDB" id="6624834at2"/>
<evidence type="ECO:0008006" key="13">
    <source>
        <dbReference type="Google" id="ProtNLM"/>
    </source>
</evidence>
<dbReference type="Gene3D" id="3.30.1360.100">
    <property type="entry name" value="General secretion pathway protein M, EpsM"/>
    <property type="match status" value="1"/>
</dbReference>
<dbReference type="Pfam" id="PF04612">
    <property type="entry name" value="T2SSM"/>
    <property type="match status" value="1"/>
</dbReference>
<organism evidence="11 12">
    <name type="scientific">Chimaeribacter californicus</name>
    <dbReference type="NCBI Taxonomy" id="2060067"/>
    <lineage>
        <taxon>Bacteria</taxon>
        <taxon>Pseudomonadati</taxon>
        <taxon>Pseudomonadota</taxon>
        <taxon>Gammaproteobacteria</taxon>
        <taxon>Enterobacterales</taxon>
        <taxon>Yersiniaceae</taxon>
        <taxon>Chimaeribacter</taxon>
    </lineage>
</organism>
<dbReference type="GO" id="GO:0015628">
    <property type="term" value="P:protein secretion by the type II secretion system"/>
    <property type="evidence" value="ECO:0007669"/>
    <property type="project" value="InterPro"/>
</dbReference>
<evidence type="ECO:0000256" key="7">
    <source>
        <dbReference type="ARBA" id="ARBA00022927"/>
    </source>
</evidence>
<dbReference type="InterPro" id="IPR023229">
    <property type="entry name" value="T2SS_M_periplasmic_sf"/>
</dbReference>
<dbReference type="AlphaFoldDB" id="A0A2N5DVE4"/>
<reference evidence="11 12" key="1">
    <citation type="submission" date="2017-12" db="EMBL/GenBank/DDBJ databases">
        <title>Characterization of six clinical isolates of Enterochimera gen. nov., a novel genus of the Yersiniaciae family and the three species Enterochimera arupensis sp. nov., Enterochimera coloradensis sp. nov, and Enterochimera californica sp. nov.</title>
        <authorList>
            <person name="Rossi A."/>
            <person name="Fisher M."/>
        </authorList>
    </citation>
    <scope>NUCLEOTIDE SEQUENCE [LARGE SCALE GENOMIC DNA]</scope>
    <source>
        <strain evidence="12">2015-Iso6</strain>
    </source>
</reference>
<accession>A0A2N5DVE4</accession>
<dbReference type="GO" id="GO:0015627">
    <property type="term" value="C:type II protein secretion system complex"/>
    <property type="evidence" value="ECO:0007669"/>
    <property type="project" value="InterPro"/>
</dbReference>
<keyword evidence="8 10" id="KW-1133">Transmembrane helix</keyword>
<evidence type="ECO:0000256" key="5">
    <source>
        <dbReference type="ARBA" id="ARBA00022519"/>
    </source>
</evidence>
<evidence type="ECO:0000256" key="1">
    <source>
        <dbReference type="ARBA" id="ARBA00004377"/>
    </source>
</evidence>